<evidence type="ECO:0000259" key="7">
    <source>
        <dbReference type="PROSITE" id="PS51158"/>
    </source>
</evidence>
<dbReference type="SUPFAM" id="SSF56112">
    <property type="entry name" value="Protein kinase-like (PK-like)"/>
    <property type="match status" value="1"/>
</dbReference>
<dbReference type="VEuPathDB" id="CryptoDB:Cvel_14608"/>
<dbReference type="SUPFAM" id="SSF48403">
    <property type="entry name" value="Ankyrin repeat"/>
    <property type="match status" value="1"/>
</dbReference>
<evidence type="ECO:0000313" key="8">
    <source>
        <dbReference type="EMBL" id="CEM05415.1"/>
    </source>
</evidence>
<organism evidence="8">
    <name type="scientific">Chromera velia CCMP2878</name>
    <dbReference type="NCBI Taxonomy" id="1169474"/>
    <lineage>
        <taxon>Eukaryota</taxon>
        <taxon>Sar</taxon>
        <taxon>Alveolata</taxon>
        <taxon>Colpodellida</taxon>
        <taxon>Chromeraceae</taxon>
        <taxon>Chromera</taxon>
    </lineage>
</organism>
<sequence length="936" mass="104082">MTDPQIHTHVGGFGPGNLGDRGFRDFVHSHVCNPVCAALGLSPMEGKEGKACRAAGATAVVDTSWKPPVEEGPHWRGSSSTAPSSINRGDGRGDHWAHGLDDEDLIEDFPLLPDGRLRETPASRVGFIFPIGPGLGSEEADMDTMGKYANLLGAMNRAENGIPDPRVPFRPTRRVDADSSHKGRFPLHVAVEALDATGGAMPGEFAPWLRVLDVLLSKGANPNARNREGKTALQVLEEKMSRMNRHKYDQLMRKAESEHKALMYSKAFNTRKEARAAAPGLEPLLAAETALQRGPANASASRGRDAPDASEWGHRRERGLMAVPEVAVPAEGISGVRGGRREESSLQVRGLEQRLGGRAGCDANVGSELQNMLCGGDTVQGGEPFREGLKIGIAAEWALSNKTKNQIAHAYNGNTQSTGNRDIPDWAQKTEDEEAQTVWGKASCRNAPDCVLISKASAAAWLEEDERKWEEKEREWEEKEREWEEKEREWEERQKEKEKEREERQKEREERQKEREERQKEKEKEREERQKERELVRCPASQPEPLKPFALGGLTVVVLALVGLAAYEWVYEGERIKPPLLAFTFFTLCCTGNLCEQYMSGWRKCCGCKQPEANVGKHSPPDAEGNRAQPKPVGKPQEGIPEGTNQGASKEAGAERAADEEGTHKEMLKDRKKMPEQLALTEGAMERLLRESEARTEEKLGGKIQGLKDSIEQIEEHQRKMQQTVNNHETRLRLLEKGQKRSAKEKVEEERRICSRVVLGLKLPKKNIRIHAKNFIYIAALDPNGARKDTRLQAAAFAKTMFQAFQGVMSMNHQSWGSITKIVFSAKTVARDFDSLFDEQNNMQHPETGDQLRCVIPRTKEQTDAATKKWAVGVMGDTASSDQKKEEARKALQRLGVPLSEQPQPRAPEGDGDLVMGGTERDGQQTGIPKPSLRIE</sequence>
<keyword evidence="5" id="KW-0175">Coiled coil</keyword>
<dbReference type="PROSITE" id="PS51158">
    <property type="entry name" value="ALPHA_KINASE"/>
    <property type="match status" value="1"/>
</dbReference>
<keyword evidence="1" id="KW-0723">Serine/threonine-protein kinase</keyword>
<keyword evidence="4" id="KW-0040">ANK repeat</keyword>
<dbReference type="EMBL" id="CDMZ01000049">
    <property type="protein sequence ID" value="CEM05415.1"/>
    <property type="molecule type" value="Genomic_DNA"/>
</dbReference>
<proteinExistence type="predicted"/>
<dbReference type="Gene3D" id="3.20.200.10">
    <property type="entry name" value="MHCK/EF2 kinase"/>
    <property type="match status" value="1"/>
</dbReference>
<feature type="region of interest" description="Disordered" evidence="6">
    <location>
        <begin position="292"/>
        <end position="313"/>
    </location>
</feature>
<protein>
    <recommendedName>
        <fullName evidence="7">Alpha-type protein kinase domain-containing protein</fullName>
    </recommendedName>
</protein>
<evidence type="ECO:0000256" key="5">
    <source>
        <dbReference type="SAM" id="Coils"/>
    </source>
</evidence>
<feature type="compositionally biased region" description="Basic and acidic residues" evidence="6">
    <location>
        <begin position="302"/>
        <end position="313"/>
    </location>
</feature>
<feature type="region of interest" description="Disordered" evidence="6">
    <location>
        <begin position="613"/>
        <end position="677"/>
    </location>
</feature>
<evidence type="ECO:0000256" key="1">
    <source>
        <dbReference type="ARBA" id="ARBA00022527"/>
    </source>
</evidence>
<dbReference type="PROSITE" id="PS50088">
    <property type="entry name" value="ANK_REPEAT"/>
    <property type="match status" value="1"/>
</dbReference>
<feature type="compositionally biased region" description="Basic and acidic residues" evidence="6">
    <location>
        <begin position="652"/>
        <end position="675"/>
    </location>
</feature>
<feature type="region of interest" description="Disordered" evidence="6">
    <location>
        <begin position="63"/>
        <end position="94"/>
    </location>
</feature>
<evidence type="ECO:0000256" key="2">
    <source>
        <dbReference type="ARBA" id="ARBA00022679"/>
    </source>
</evidence>
<dbReference type="AlphaFoldDB" id="A0A0G4F1F8"/>
<evidence type="ECO:0000256" key="6">
    <source>
        <dbReference type="SAM" id="MobiDB-lite"/>
    </source>
</evidence>
<accession>A0A0G4F1F8</accession>
<dbReference type="GO" id="GO:0005524">
    <property type="term" value="F:ATP binding"/>
    <property type="evidence" value="ECO:0007669"/>
    <property type="project" value="InterPro"/>
</dbReference>
<feature type="coiled-coil region" evidence="5">
    <location>
        <begin position="704"/>
        <end position="731"/>
    </location>
</feature>
<feature type="compositionally biased region" description="Polar residues" evidence="6">
    <location>
        <begin position="77"/>
        <end position="87"/>
    </location>
</feature>
<keyword evidence="3" id="KW-0418">Kinase</keyword>
<feature type="repeat" description="ANK" evidence="4">
    <location>
        <begin position="182"/>
        <end position="227"/>
    </location>
</feature>
<evidence type="ECO:0000256" key="3">
    <source>
        <dbReference type="ARBA" id="ARBA00022777"/>
    </source>
</evidence>
<keyword evidence="2" id="KW-0808">Transferase</keyword>
<feature type="domain" description="Alpha-type protein kinase" evidence="7">
    <location>
        <begin position="1"/>
        <end position="44"/>
    </location>
</feature>
<gene>
    <name evidence="8" type="ORF">Cvel_14608</name>
</gene>
<dbReference type="Gene3D" id="1.25.40.20">
    <property type="entry name" value="Ankyrin repeat-containing domain"/>
    <property type="match status" value="1"/>
</dbReference>
<dbReference type="InterPro" id="IPR011009">
    <property type="entry name" value="Kinase-like_dom_sf"/>
</dbReference>
<name>A0A0G4F1F8_9ALVE</name>
<evidence type="ECO:0000256" key="4">
    <source>
        <dbReference type="PROSITE-ProRule" id="PRU00023"/>
    </source>
</evidence>
<reference evidence="8" key="1">
    <citation type="submission" date="2014-11" db="EMBL/GenBank/DDBJ databases">
        <authorList>
            <person name="Otto D Thomas"/>
            <person name="Naeem Raeece"/>
        </authorList>
    </citation>
    <scope>NUCLEOTIDE SEQUENCE</scope>
</reference>
<dbReference type="InterPro" id="IPR036770">
    <property type="entry name" value="Ankyrin_rpt-contain_sf"/>
</dbReference>
<dbReference type="InterPro" id="IPR002110">
    <property type="entry name" value="Ankyrin_rpt"/>
</dbReference>
<dbReference type="GO" id="GO:0004674">
    <property type="term" value="F:protein serine/threonine kinase activity"/>
    <property type="evidence" value="ECO:0007669"/>
    <property type="project" value="UniProtKB-KW"/>
</dbReference>
<dbReference type="InterPro" id="IPR004166">
    <property type="entry name" value="a-kinase_dom"/>
</dbReference>
<dbReference type="Pfam" id="PF02816">
    <property type="entry name" value="Alpha_kinase"/>
    <property type="match status" value="1"/>
</dbReference>
<feature type="region of interest" description="Disordered" evidence="6">
    <location>
        <begin position="876"/>
        <end position="936"/>
    </location>
</feature>
<feature type="region of interest" description="Disordered" evidence="6">
    <location>
        <begin position="473"/>
        <end position="526"/>
    </location>
</feature>